<dbReference type="EMBL" id="SSGD01000160">
    <property type="protein sequence ID" value="TXI50189.1"/>
    <property type="molecule type" value="Genomic_DNA"/>
</dbReference>
<accession>A0A5C7XL28</accession>
<evidence type="ECO:0000313" key="1">
    <source>
        <dbReference type="EMBL" id="TXI50189.1"/>
    </source>
</evidence>
<comment type="caution">
    <text evidence="1">The sequence shown here is derived from an EMBL/GenBank/DDBJ whole genome shotgun (WGS) entry which is preliminary data.</text>
</comment>
<proteinExistence type="predicted"/>
<sequence length="101" mass="10881">MNVDDIIEQTAGLNRADLESVVPIITVMARAYTRGNGFDNGEPNEELAAVITTAASRLAANPSGISHAETAGVYSRDLRGAFGGWTLAEQFVLNRYRVRAQ</sequence>
<evidence type="ECO:0000313" key="2">
    <source>
        <dbReference type="Proteomes" id="UP000321797"/>
    </source>
</evidence>
<dbReference type="RefSeq" id="WP_276763243.1">
    <property type="nucleotide sequence ID" value="NZ_SSGD01000160.1"/>
</dbReference>
<protein>
    <submittedName>
        <fullName evidence="1">Uncharacterized protein</fullName>
    </submittedName>
</protein>
<reference evidence="1 2" key="1">
    <citation type="submission" date="2018-09" db="EMBL/GenBank/DDBJ databases">
        <title>Metagenome Assembled Genomes from an Advanced Water Purification Facility.</title>
        <authorList>
            <person name="Stamps B.W."/>
            <person name="Spear J.R."/>
        </authorList>
    </citation>
    <scope>NUCLEOTIDE SEQUENCE [LARGE SCALE GENOMIC DNA]</scope>
    <source>
        <strain evidence="1">Bin_29_2</strain>
    </source>
</reference>
<name>A0A5C7XL28_9MYCO</name>
<organism evidence="1 2">
    <name type="scientific">Mycolicibacter arupensis</name>
    <dbReference type="NCBI Taxonomy" id="342002"/>
    <lineage>
        <taxon>Bacteria</taxon>
        <taxon>Bacillati</taxon>
        <taxon>Actinomycetota</taxon>
        <taxon>Actinomycetes</taxon>
        <taxon>Mycobacteriales</taxon>
        <taxon>Mycobacteriaceae</taxon>
        <taxon>Mycolicibacter</taxon>
    </lineage>
</organism>
<dbReference type="AlphaFoldDB" id="A0A5C7XL28"/>
<dbReference type="Proteomes" id="UP000321797">
    <property type="component" value="Unassembled WGS sequence"/>
</dbReference>
<gene>
    <name evidence="1" type="ORF">E6Q54_21715</name>
</gene>